<gene>
    <name evidence="1" type="ORF">AYI68_g201</name>
</gene>
<dbReference type="EMBL" id="LSSL01000059">
    <property type="protein sequence ID" value="OLY85607.1"/>
    <property type="molecule type" value="Genomic_DNA"/>
</dbReference>
<dbReference type="AlphaFoldDB" id="A0A1R0H922"/>
<comment type="caution">
    <text evidence="1">The sequence shown here is derived from an EMBL/GenBank/DDBJ whole genome shotgun (WGS) entry which is preliminary data.</text>
</comment>
<dbReference type="OrthoDB" id="10310310at2759"/>
<evidence type="ECO:0000313" key="1">
    <source>
        <dbReference type="EMBL" id="OLY85607.1"/>
    </source>
</evidence>
<organism evidence="1 2">
    <name type="scientific">Smittium mucronatum</name>
    <dbReference type="NCBI Taxonomy" id="133383"/>
    <lineage>
        <taxon>Eukaryota</taxon>
        <taxon>Fungi</taxon>
        <taxon>Fungi incertae sedis</taxon>
        <taxon>Zoopagomycota</taxon>
        <taxon>Kickxellomycotina</taxon>
        <taxon>Harpellomycetes</taxon>
        <taxon>Harpellales</taxon>
        <taxon>Legeriomycetaceae</taxon>
        <taxon>Smittium</taxon>
    </lineage>
</organism>
<accession>A0A1R0H922</accession>
<name>A0A1R0H922_9FUNG</name>
<reference evidence="1 2" key="1">
    <citation type="journal article" date="2016" name="Mol. Biol. Evol.">
        <title>Genome-Wide Survey of Gut Fungi (Harpellales) Reveals the First Horizontally Transferred Ubiquitin Gene from a Mosquito Host.</title>
        <authorList>
            <person name="Wang Y."/>
            <person name="White M.M."/>
            <person name="Kvist S."/>
            <person name="Moncalvo J.M."/>
        </authorList>
    </citation>
    <scope>NUCLEOTIDE SEQUENCE [LARGE SCALE GENOMIC DNA]</scope>
    <source>
        <strain evidence="1 2">ALG-7-W6</strain>
    </source>
</reference>
<protein>
    <submittedName>
        <fullName evidence="1">Uncharacterized protein</fullName>
    </submittedName>
</protein>
<sequence length="798" mass="92911">MITDELDRWKTSYYLLDNIVSRILKVVSIFNSALERVASLDSSLDPNYTSNNHAHDNHMSLPNAFSSSEVEAEIVKDDERMLYASFEQNEVSYDLNVDSNLAIETFTQNLERIFSSVESCYSNFKTIRDFFFKAKEEKSILLKKLGKRERKKLPSWGLVNQWSDDSRENNLESYTNSNDYYSPIPRSATSSYRHTDANHLESYEALHKGVSENHQQLKSFKSRTRSRALTEQRSNLEISQEYLEELHQIQTNNTALYYNYGSDDFVRSEEYNDLVSQLQKSKIECAHYKRLSSKMEDLLEQMRLSLDRAHFDLNLLRNKNQDYSINNEYVQNNSSRFVSNKHASSYVNDSLFHRGSSLDNTKENGINELDMVSKFLETAKERNASFFKDVDNLCTIINSLNLDSNYSNSMDNNNKNLESEIEVDENPVFSGSQSLESYFDDDEILKNIKTPPVNNVYTYLDFLVNKPEPTIQICETWFQLVNAYSFISRRLFETLMSVVERHSSNKFNYTPVYKILMDLDNQLNRTKEQEILIFEKIKEYNAFILSKFGVSSNEISLPSFNTENIMLRNSFISKAETRTNDEFKDVIISIRNELLNLERDVFSLSSGSIELLDTFIYENPLSVFSKSNFDNGVMVDNALSVEKEPEHTYGSQETELRNRIEKIHSYYESQVSNKNDIINQLQLESNDIREKAESKITSYLLIQNYQHFKLTNIIAKNEFYLNVIRLSSNIIGGPKIFLQAAPDTTITKPKNPPLYFWKKAKKAIYFVRLCKSLYDLLRTSKMIELLQSEIQNLKNIKT</sequence>
<keyword evidence="2" id="KW-1185">Reference proteome</keyword>
<evidence type="ECO:0000313" key="2">
    <source>
        <dbReference type="Proteomes" id="UP000187455"/>
    </source>
</evidence>
<proteinExistence type="predicted"/>
<dbReference type="Proteomes" id="UP000187455">
    <property type="component" value="Unassembled WGS sequence"/>
</dbReference>